<evidence type="ECO:0000256" key="11">
    <source>
        <dbReference type="ARBA" id="ARBA00023136"/>
    </source>
</evidence>
<keyword evidence="5" id="KW-0479">Metal-binding</keyword>
<keyword evidence="10" id="KW-0482">Metalloprotease</keyword>
<protein>
    <recommendedName>
        <fullName evidence="16">Peptidase M48 domain-containing protein</fullName>
    </recommendedName>
</protein>
<keyword evidence="9 12" id="KW-1133">Transmembrane helix</keyword>
<keyword evidence="7" id="KW-0256">Endoplasmic reticulum</keyword>
<evidence type="ECO:0000256" key="2">
    <source>
        <dbReference type="ARBA" id="ARBA00004477"/>
    </source>
</evidence>
<dbReference type="AlphaFoldDB" id="A0A381UGI0"/>
<feature type="transmembrane region" description="Helical" evidence="12">
    <location>
        <begin position="171"/>
        <end position="196"/>
    </location>
</feature>
<dbReference type="Pfam" id="PF01435">
    <property type="entry name" value="Peptidase_M48"/>
    <property type="match status" value="1"/>
</dbReference>
<organism evidence="15">
    <name type="scientific">marine metagenome</name>
    <dbReference type="NCBI Taxonomy" id="408172"/>
    <lineage>
        <taxon>unclassified sequences</taxon>
        <taxon>metagenomes</taxon>
        <taxon>ecological metagenomes</taxon>
    </lineage>
</organism>
<dbReference type="GO" id="GO:0004222">
    <property type="term" value="F:metalloendopeptidase activity"/>
    <property type="evidence" value="ECO:0007669"/>
    <property type="project" value="InterPro"/>
</dbReference>
<sequence length="412" mass="46623">MNIYLLIILSALIGEFLLRTLVRVLNLKALDPGLPNEFQGYYDEEKYARSQEYTRVNTRFAFFTTSFDLIVILVFILFGGFNFVDQIIRGFGLSTLPSGLAFFGILFFASDLISTPFSLYQNFVIEEDFGFNKMTLKTFILDKLKGYLLTLVLGGVFLTAILFFFEKTGEYGWLYAWGIIGLFMILIQPLFTLVIAPMFNKFTPLEKGELRTAIENYAQKVGFPLSRIDVMDGSKRSAKSNAYFSGFGKQKRIALFDTLLEKHSNDEMVAILAHEVGHYKKHHIKVGILISILHTGLLFWLLSIFIDNPGLFEAFQMKEISVYGGLTFFMILYSPVELVLSVIMNAVSRRNEFQADAYSARTTEKSEHLISGLKNLSVSNLGNLTPHSLSVLLDHSHPPVLERITALKKIAV</sequence>
<keyword evidence="8" id="KW-0862">Zinc</keyword>
<proteinExistence type="predicted"/>
<dbReference type="FunFam" id="3.30.2010.10:FF:000002">
    <property type="entry name" value="CAAX prenyl protease"/>
    <property type="match status" value="1"/>
</dbReference>
<evidence type="ECO:0000256" key="4">
    <source>
        <dbReference type="ARBA" id="ARBA00022692"/>
    </source>
</evidence>
<dbReference type="PANTHER" id="PTHR10120">
    <property type="entry name" value="CAAX PRENYL PROTEASE 1"/>
    <property type="match status" value="1"/>
</dbReference>
<dbReference type="GO" id="GO:0046872">
    <property type="term" value="F:metal ion binding"/>
    <property type="evidence" value="ECO:0007669"/>
    <property type="project" value="UniProtKB-KW"/>
</dbReference>
<dbReference type="Pfam" id="PF16491">
    <property type="entry name" value="Peptidase_M48_N"/>
    <property type="match status" value="1"/>
</dbReference>
<evidence type="ECO:0000313" key="15">
    <source>
        <dbReference type="EMBL" id="SVA26437.1"/>
    </source>
</evidence>
<dbReference type="InterPro" id="IPR027057">
    <property type="entry name" value="CAXX_Prtase_1"/>
</dbReference>
<dbReference type="EMBL" id="UINC01006255">
    <property type="protein sequence ID" value="SVA26437.1"/>
    <property type="molecule type" value="Genomic_DNA"/>
</dbReference>
<evidence type="ECO:0008006" key="16">
    <source>
        <dbReference type="Google" id="ProtNLM"/>
    </source>
</evidence>
<feature type="domain" description="Peptidase M48" evidence="13">
    <location>
        <begin position="204"/>
        <end position="410"/>
    </location>
</feature>
<keyword evidence="4 12" id="KW-0812">Transmembrane</keyword>
<keyword evidence="3" id="KW-0645">Protease</keyword>
<keyword evidence="6" id="KW-0378">Hydrolase</keyword>
<keyword evidence="11 12" id="KW-0472">Membrane</keyword>
<evidence type="ECO:0000259" key="13">
    <source>
        <dbReference type="Pfam" id="PF01435"/>
    </source>
</evidence>
<feature type="transmembrane region" description="Helical" evidence="12">
    <location>
        <begin position="101"/>
        <end position="125"/>
    </location>
</feature>
<feature type="transmembrane region" description="Helical" evidence="12">
    <location>
        <begin position="286"/>
        <end position="306"/>
    </location>
</feature>
<comment type="cofactor">
    <cofactor evidence="1">
        <name>Zn(2+)</name>
        <dbReference type="ChEBI" id="CHEBI:29105"/>
    </cofactor>
</comment>
<gene>
    <name evidence="15" type="ORF">METZ01_LOCUS79291</name>
</gene>
<dbReference type="Gene3D" id="3.30.2010.10">
    <property type="entry name" value="Metalloproteases ('zincins'), catalytic domain"/>
    <property type="match status" value="1"/>
</dbReference>
<evidence type="ECO:0000256" key="5">
    <source>
        <dbReference type="ARBA" id="ARBA00022723"/>
    </source>
</evidence>
<evidence type="ECO:0000256" key="3">
    <source>
        <dbReference type="ARBA" id="ARBA00022670"/>
    </source>
</evidence>
<evidence type="ECO:0000256" key="8">
    <source>
        <dbReference type="ARBA" id="ARBA00022833"/>
    </source>
</evidence>
<evidence type="ECO:0000256" key="12">
    <source>
        <dbReference type="SAM" id="Phobius"/>
    </source>
</evidence>
<evidence type="ECO:0000256" key="9">
    <source>
        <dbReference type="ARBA" id="ARBA00022989"/>
    </source>
</evidence>
<dbReference type="GO" id="GO:0071586">
    <property type="term" value="P:CAAX-box protein processing"/>
    <property type="evidence" value="ECO:0007669"/>
    <property type="project" value="InterPro"/>
</dbReference>
<evidence type="ECO:0000256" key="1">
    <source>
        <dbReference type="ARBA" id="ARBA00001947"/>
    </source>
</evidence>
<evidence type="ECO:0000259" key="14">
    <source>
        <dbReference type="Pfam" id="PF16491"/>
    </source>
</evidence>
<dbReference type="CDD" id="cd07343">
    <property type="entry name" value="M48A_Zmpste24p_like"/>
    <property type="match status" value="1"/>
</dbReference>
<accession>A0A381UGI0</accession>
<feature type="transmembrane region" description="Helical" evidence="12">
    <location>
        <begin position="60"/>
        <end position="81"/>
    </location>
</feature>
<dbReference type="InterPro" id="IPR001915">
    <property type="entry name" value="Peptidase_M48"/>
</dbReference>
<dbReference type="InterPro" id="IPR032456">
    <property type="entry name" value="Peptidase_M48_N"/>
</dbReference>
<feature type="transmembrane region" description="Helical" evidence="12">
    <location>
        <begin position="326"/>
        <end position="347"/>
    </location>
</feature>
<comment type="subcellular location">
    <subcellularLocation>
        <location evidence="2">Endoplasmic reticulum membrane</location>
        <topology evidence="2">Multi-pass membrane protein</topology>
    </subcellularLocation>
</comment>
<reference evidence="15" key="1">
    <citation type="submission" date="2018-05" db="EMBL/GenBank/DDBJ databases">
        <authorList>
            <person name="Lanie J.A."/>
            <person name="Ng W.-L."/>
            <person name="Kazmierczak K.M."/>
            <person name="Andrzejewski T.M."/>
            <person name="Davidsen T.M."/>
            <person name="Wayne K.J."/>
            <person name="Tettelin H."/>
            <person name="Glass J.I."/>
            <person name="Rusch D."/>
            <person name="Podicherti R."/>
            <person name="Tsui H.-C.T."/>
            <person name="Winkler M.E."/>
        </authorList>
    </citation>
    <scope>NUCLEOTIDE SEQUENCE</scope>
</reference>
<evidence type="ECO:0000256" key="6">
    <source>
        <dbReference type="ARBA" id="ARBA00022801"/>
    </source>
</evidence>
<feature type="domain" description="CAAX prenyl protease 1 N-terminal" evidence="14">
    <location>
        <begin position="26"/>
        <end position="201"/>
    </location>
</feature>
<name>A0A381UGI0_9ZZZZ</name>
<feature type="transmembrane region" description="Helical" evidence="12">
    <location>
        <begin position="146"/>
        <end position="165"/>
    </location>
</feature>
<evidence type="ECO:0000256" key="10">
    <source>
        <dbReference type="ARBA" id="ARBA00023049"/>
    </source>
</evidence>
<evidence type="ECO:0000256" key="7">
    <source>
        <dbReference type="ARBA" id="ARBA00022824"/>
    </source>
</evidence>
<dbReference type="GO" id="GO:0005789">
    <property type="term" value="C:endoplasmic reticulum membrane"/>
    <property type="evidence" value="ECO:0007669"/>
    <property type="project" value="UniProtKB-SubCell"/>
</dbReference>